<keyword evidence="2" id="KW-1185">Reference proteome</keyword>
<protein>
    <submittedName>
        <fullName evidence="1">Uncharacterized protein</fullName>
    </submittedName>
</protein>
<gene>
    <name evidence="1" type="ORF">SAMN04489859_1008111</name>
</gene>
<dbReference type="EMBL" id="FODE01000008">
    <property type="protein sequence ID" value="SEN51021.1"/>
    <property type="molecule type" value="Genomic_DNA"/>
</dbReference>
<dbReference type="STRING" id="34002.SAMN04489859_1008111"/>
<evidence type="ECO:0000313" key="1">
    <source>
        <dbReference type="EMBL" id="SEN51021.1"/>
    </source>
</evidence>
<name>A0A1H8H3R2_9RHOB</name>
<organism evidence="1 2">
    <name type="scientific">Paracoccus alcaliphilus</name>
    <dbReference type="NCBI Taxonomy" id="34002"/>
    <lineage>
        <taxon>Bacteria</taxon>
        <taxon>Pseudomonadati</taxon>
        <taxon>Pseudomonadota</taxon>
        <taxon>Alphaproteobacteria</taxon>
        <taxon>Rhodobacterales</taxon>
        <taxon>Paracoccaceae</taxon>
        <taxon>Paracoccus</taxon>
    </lineage>
</organism>
<evidence type="ECO:0000313" key="2">
    <source>
        <dbReference type="Proteomes" id="UP000199054"/>
    </source>
</evidence>
<dbReference type="AlphaFoldDB" id="A0A1H8H3R2"/>
<proteinExistence type="predicted"/>
<dbReference type="Proteomes" id="UP000199054">
    <property type="component" value="Unassembled WGS sequence"/>
</dbReference>
<accession>A0A1H8H3R2</accession>
<reference evidence="1 2" key="1">
    <citation type="submission" date="2016-10" db="EMBL/GenBank/DDBJ databases">
        <authorList>
            <person name="de Groot N.N."/>
        </authorList>
    </citation>
    <scope>NUCLEOTIDE SEQUENCE [LARGE SCALE GENOMIC DNA]</scope>
    <source>
        <strain evidence="1 2">DSM 8512</strain>
    </source>
</reference>
<sequence>MGKEITPANIREMRAPWWGCTAGRVIGREIMDETTRKDLWSAIVHMRRVVTSHDAAIGAPRRHAVCLRLLAPMDAMEADAETPPADTRSDADKQRQATSALMRIEGWLGYTDKTAASEAKRVVLDDAICVDTAGLISALRCVSDGIKGKRMQYRGRL</sequence>